<sequence>MPRNDTKPKSTRKPLRDLSTNNNYNNGGGRFSKSVKTKKKSDDDKQMDEASDDNALDRLLLVQSDLSNLLQQIDELVVQAFKVKTMSKEGKKEIESFTHVLSDMSSTLKPWVPRFQKALSSPVESVNQLVQTLASKTASAADEDEKTCEFGSPEEDKEDTLISPSPLVSWRVNCTIERNRQLFLLTPLPISKSLSSKHQDTSKSQFERIAFNHTIELPPFSTISGDANDDLLEGVPIKPTPRKPSESLVPGNGNTLESAFFASPMVSKGEHSMFMITPCLKMSPPKSCVLLEPISESTHRPFDKVRKSTPFPVGIHNCRGSESSESSGSEASEDLAFKYPELLGIQQARKSVMQKKELETSPDWSFSPPKSCVLLEPADEKSLENAADVHTMPITSCDLNQQNLSVLKENDIQKPSQQTKKSFHPEMIRGNAAIVESTPLWKEPESTMRTGKRPGESTLKKELWTRFEAASSFEISYNASALQRTARKGFLDMLEEASCDEESSVIKSLR</sequence>
<gene>
    <name evidence="1" type="ORF">Pint_29609</name>
</gene>
<organism evidence="1 2">
    <name type="scientific">Pistacia integerrima</name>
    <dbReference type="NCBI Taxonomy" id="434235"/>
    <lineage>
        <taxon>Eukaryota</taxon>
        <taxon>Viridiplantae</taxon>
        <taxon>Streptophyta</taxon>
        <taxon>Embryophyta</taxon>
        <taxon>Tracheophyta</taxon>
        <taxon>Spermatophyta</taxon>
        <taxon>Magnoliopsida</taxon>
        <taxon>eudicotyledons</taxon>
        <taxon>Gunneridae</taxon>
        <taxon>Pentapetalae</taxon>
        <taxon>rosids</taxon>
        <taxon>malvids</taxon>
        <taxon>Sapindales</taxon>
        <taxon>Anacardiaceae</taxon>
        <taxon>Pistacia</taxon>
    </lineage>
</organism>
<dbReference type="Proteomes" id="UP001163603">
    <property type="component" value="Chromosome 15"/>
</dbReference>
<accession>A0ACC0X273</accession>
<keyword evidence="2" id="KW-1185">Reference proteome</keyword>
<name>A0ACC0X273_9ROSI</name>
<reference evidence="2" key="1">
    <citation type="journal article" date="2023" name="G3 (Bethesda)">
        <title>Genome assembly and association tests identify interacting loci associated with vigor, precocity, and sex in interspecific pistachio rootstocks.</title>
        <authorList>
            <person name="Palmer W."/>
            <person name="Jacygrad E."/>
            <person name="Sagayaradj S."/>
            <person name="Cavanaugh K."/>
            <person name="Han R."/>
            <person name="Bertier L."/>
            <person name="Beede B."/>
            <person name="Kafkas S."/>
            <person name="Golino D."/>
            <person name="Preece J."/>
            <person name="Michelmore R."/>
        </authorList>
    </citation>
    <scope>NUCLEOTIDE SEQUENCE [LARGE SCALE GENOMIC DNA]</scope>
</reference>
<evidence type="ECO:0000313" key="2">
    <source>
        <dbReference type="Proteomes" id="UP001163603"/>
    </source>
</evidence>
<protein>
    <submittedName>
        <fullName evidence="1">Uncharacterized protein</fullName>
    </submittedName>
</protein>
<evidence type="ECO:0000313" key="1">
    <source>
        <dbReference type="EMBL" id="KAJ0008467.1"/>
    </source>
</evidence>
<comment type="caution">
    <text evidence="1">The sequence shown here is derived from an EMBL/GenBank/DDBJ whole genome shotgun (WGS) entry which is preliminary data.</text>
</comment>
<proteinExistence type="predicted"/>
<dbReference type="EMBL" id="CM047750">
    <property type="protein sequence ID" value="KAJ0008467.1"/>
    <property type="molecule type" value="Genomic_DNA"/>
</dbReference>